<organism evidence="3 4">
    <name type="scientific">Cavenderia fasciculata</name>
    <name type="common">Slime mold</name>
    <name type="synonym">Dictyostelium fasciculatum</name>
    <dbReference type="NCBI Taxonomy" id="261658"/>
    <lineage>
        <taxon>Eukaryota</taxon>
        <taxon>Amoebozoa</taxon>
        <taxon>Evosea</taxon>
        <taxon>Eumycetozoa</taxon>
        <taxon>Dictyostelia</taxon>
        <taxon>Acytosteliales</taxon>
        <taxon>Cavenderiaceae</taxon>
        <taxon>Cavenderia</taxon>
    </lineage>
</organism>
<proteinExistence type="predicted"/>
<protein>
    <submittedName>
        <fullName evidence="3">Pleckstrin domain-containing protein</fullName>
    </submittedName>
</protein>
<dbReference type="PANTHER" id="PTHR15711">
    <property type="entry name" value="RAP GTPASE-ACTIVATING PROTEIN"/>
    <property type="match status" value="1"/>
</dbReference>
<dbReference type="Proteomes" id="UP000007797">
    <property type="component" value="Unassembled WGS sequence"/>
</dbReference>
<evidence type="ECO:0000313" key="4">
    <source>
        <dbReference type="Proteomes" id="UP000007797"/>
    </source>
</evidence>
<dbReference type="Gene3D" id="3.40.50.11210">
    <property type="entry name" value="Rap/Ran-GAP"/>
    <property type="match status" value="1"/>
</dbReference>
<evidence type="ECO:0000259" key="2">
    <source>
        <dbReference type="PROSITE" id="PS50085"/>
    </source>
</evidence>
<dbReference type="InterPro" id="IPR000331">
    <property type="entry name" value="Rap/Ran_GAP_dom"/>
</dbReference>
<dbReference type="PANTHER" id="PTHR15711:SF62">
    <property type="entry name" value="GTPASE-ACTIVATING RAP_RAN-GAP DOMAIN-LIKE PROTEIN 3"/>
    <property type="match status" value="1"/>
</dbReference>
<name>F4PPN6_CACFS</name>
<dbReference type="RefSeq" id="XP_004360200.1">
    <property type="nucleotide sequence ID" value="XM_004360143.1"/>
</dbReference>
<dbReference type="InterPro" id="IPR035974">
    <property type="entry name" value="Rap/Ran-GAP_sf"/>
</dbReference>
<dbReference type="PROSITE" id="PS50085">
    <property type="entry name" value="RAPGAP"/>
    <property type="match status" value="1"/>
</dbReference>
<dbReference type="OMA" id="HEEEWNG"/>
<dbReference type="OrthoDB" id="2499658at2759"/>
<dbReference type="STRING" id="1054147.F4PPN6"/>
<evidence type="ECO:0000256" key="1">
    <source>
        <dbReference type="ARBA" id="ARBA00022468"/>
    </source>
</evidence>
<dbReference type="SUPFAM" id="SSF111347">
    <property type="entry name" value="Rap/Ran-GAP"/>
    <property type="match status" value="1"/>
</dbReference>
<dbReference type="EMBL" id="GL883009">
    <property type="protein sequence ID" value="EGG22349.1"/>
    <property type="molecule type" value="Genomic_DNA"/>
</dbReference>
<dbReference type="GeneID" id="14874357"/>
<evidence type="ECO:0000313" key="3">
    <source>
        <dbReference type="EMBL" id="EGG22349.1"/>
    </source>
</evidence>
<dbReference type="Pfam" id="PF02145">
    <property type="entry name" value="Rap_GAP"/>
    <property type="match status" value="1"/>
</dbReference>
<feature type="domain" description="Rap-GAP" evidence="2">
    <location>
        <begin position="90"/>
        <end position="303"/>
    </location>
</feature>
<reference evidence="4" key="1">
    <citation type="journal article" date="2011" name="Genome Res.">
        <title>Phylogeny-wide analysis of social amoeba genomes highlights ancient origins for complex intercellular communication.</title>
        <authorList>
            <person name="Heidel A.J."/>
            <person name="Lawal H.M."/>
            <person name="Felder M."/>
            <person name="Schilde C."/>
            <person name="Helps N.R."/>
            <person name="Tunggal B."/>
            <person name="Rivero F."/>
            <person name="John U."/>
            <person name="Schleicher M."/>
            <person name="Eichinger L."/>
            <person name="Platzer M."/>
            <person name="Noegel A.A."/>
            <person name="Schaap P."/>
            <person name="Gloeckner G."/>
        </authorList>
    </citation>
    <scope>NUCLEOTIDE SEQUENCE [LARGE SCALE GENOMIC DNA]</scope>
    <source>
        <strain evidence="4">SH3</strain>
    </source>
</reference>
<gene>
    <name evidence="3" type="ORF">DFA_04467</name>
</gene>
<dbReference type="GO" id="GO:0051056">
    <property type="term" value="P:regulation of small GTPase mediated signal transduction"/>
    <property type="evidence" value="ECO:0007669"/>
    <property type="project" value="InterPro"/>
</dbReference>
<dbReference type="AlphaFoldDB" id="F4PPN6"/>
<dbReference type="GO" id="GO:0005096">
    <property type="term" value="F:GTPase activator activity"/>
    <property type="evidence" value="ECO:0007669"/>
    <property type="project" value="UniProtKB-KW"/>
</dbReference>
<keyword evidence="1" id="KW-0343">GTPase activation</keyword>
<dbReference type="KEGG" id="dfa:DFA_04467"/>
<dbReference type="InterPro" id="IPR050989">
    <property type="entry name" value="Rap1_Ran_GAP"/>
</dbReference>
<sequence>MAFSLVRDFKDNYRGILHTKNGAKTSFADHKSINFGNLANLSKRLKRKKIISHLVNLMNNNEQNTINNGFNVETKHLSLASNQTELQKELLSLEERQTTSGFKFGIVVCQPGQTSDNELFGNECGGQEYEEFLDLLGDRIELMGWQHYSAGLDVRNNSTGTHSLYTDYQGNEVMFHVSTMLPFDTRADSQQIERKRQIGNDICVVVFNQGKDIYNPNIITSQFNHIVIVVTVIDSETYQVSLSCKDGVALPIDPPIPFQGRVQKQEIRDWLLTKLINAEMHSLQAPSFSQKISRTRETLLKYFIEQYL</sequence>
<accession>F4PPN6</accession>
<keyword evidence="4" id="KW-1185">Reference proteome</keyword>